<proteinExistence type="predicted"/>
<dbReference type="EMBL" id="CAKKNE010000003">
    <property type="protein sequence ID" value="CAH0370606.1"/>
    <property type="molecule type" value="Genomic_DNA"/>
</dbReference>
<evidence type="ECO:0000313" key="2">
    <source>
        <dbReference type="Proteomes" id="UP000789595"/>
    </source>
</evidence>
<sequence length="287" mass="32321">MVVLSMCSRGRCDAPLDDLYWKPRYLAVFPPLRPSPSASYHIWQNMYIQRWRERRRARRIEGDTCAMGLRLGNMLGSYAPREMSPPTTAASWMAETPDGANGLSRLSREVELWQEDEEDDNYLIRGPPGPRHGLVTVRDSGHTSRPIRYFVEAHADIGPDRGEMDVSLRLSDESDITCIRVHTSDGVLHDPERPEVGRRRIRVGSPVSELLQAYGLGADDVTYLPSDRFGPTFVLRGVQGLRFGVAGEIEYDEDGNHEKDKLLGERLVSIAVHRANVHDVLLSMLGD</sequence>
<protein>
    <submittedName>
        <fullName evidence="1">Uncharacterized protein</fullName>
    </submittedName>
</protein>
<organism evidence="1 2">
    <name type="scientific">Pelagomonas calceolata</name>
    <dbReference type="NCBI Taxonomy" id="35677"/>
    <lineage>
        <taxon>Eukaryota</taxon>
        <taxon>Sar</taxon>
        <taxon>Stramenopiles</taxon>
        <taxon>Ochrophyta</taxon>
        <taxon>Pelagophyceae</taxon>
        <taxon>Pelagomonadales</taxon>
        <taxon>Pelagomonadaceae</taxon>
        <taxon>Pelagomonas</taxon>
    </lineage>
</organism>
<gene>
    <name evidence="1" type="ORF">PECAL_3P05020</name>
</gene>
<reference evidence="1" key="1">
    <citation type="submission" date="2021-11" db="EMBL/GenBank/DDBJ databases">
        <authorList>
            <consortium name="Genoscope - CEA"/>
            <person name="William W."/>
        </authorList>
    </citation>
    <scope>NUCLEOTIDE SEQUENCE</scope>
</reference>
<accession>A0A8J2SMI1</accession>
<comment type="caution">
    <text evidence="1">The sequence shown here is derived from an EMBL/GenBank/DDBJ whole genome shotgun (WGS) entry which is preliminary data.</text>
</comment>
<dbReference type="Proteomes" id="UP000789595">
    <property type="component" value="Unassembled WGS sequence"/>
</dbReference>
<evidence type="ECO:0000313" key="1">
    <source>
        <dbReference type="EMBL" id="CAH0370606.1"/>
    </source>
</evidence>
<name>A0A8J2SMI1_9STRA</name>
<dbReference type="AlphaFoldDB" id="A0A8J2SMI1"/>
<keyword evidence="2" id="KW-1185">Reference proteome</keyword>